<evidence type="ECO:0000256" key="6">
    <source>
        <dbReference type="ARBA" id="ARBA00023315"/>
    </source>
</evidence>
<dbReference type="Proteomes" id="UP000025171">
    <property type="component" value="Unassembled WGS sequence"/>
</dbReference>
<sequence length="319" mass="35963">MTETPPAYVRPKDIDNRASLWQRIQWRLETVAWDVIYWWPMTLLGPDRASNFGGWLLKKIGPMLSQHKTTRRNLKLAFPDWSEDEIARTALATWESAGRTAGELPHLPAIDPYTSGRVDVVGVERLDAIRESGKGAVFISGHFANWEIMPAAICKRIPEAVMTYRALNNPHIDRRINRLRHAYGTGTTAPKGIGTRELMRALARGAPIALMNDQKFREGVSVPLFGHAAMTAQGPTRLALKYGVPIVPVSTVRTGPARFRVEIHEPFVPDDTGDTEADILASVTRINEFLESCIRAEPGQWFWQHRRWPKEAWREAGVT</sequence>
<name>A0A059FU86_9PROT</name>
<keyword evidence="8" id="KW-1185">Reference proteome</keyword>
<evidence type="ECO:0000256" key="3">
    <source>
        <dbReference type="ARBA" id="ARBA00022519"/>
    </source>
</evidence>
<dbReference type="AlphaFoldDB" id="A0A059FU86"/>
<dbReference type="PANTHER" id="PTHR30606:SF9">
    <property type="entry name" value="LIPID A BIOSYNTHESIS LAUROYLTRANSFERASE"/>
    <property type="match status" value="1"/>
</dbReference>
<protein>
    <submittedName>
        <fullName evidence="7">Lipid A biosynthesis acyltransferase</fullName>
    </submittedName>
</protein>
<dbReference type="eggNOG" id="COG1560">
    <property type="taxonomic scope" value="Bacteria"/>
</dbReference>
<keyword evidence="4 7" id="KW-0808">Transferase</keyword>
<reference evidence="7 8" key="1">
    <citation type="journal article" date="2014" name="Antonie Van Leeuwenhoek">
        <title>Hyphomonas beringensis sp. nov. and Hyphomonas chukchiensis sp. nov., isolated from surface seawater of the Bering Sea and Chukchi Sea.</title>
        <authorList>
            <person name="Li C."/>
            <person name="Lai Q."/>
            <person name="Li G."/>
            <person name="Dong C."/>
            <person name="Wang J."/>
            <person name="Liao Y."/>
            <person name="Shao Z."/>
        </authorList>
    </citation>
    <scope>NUCLEOTIDE SEQUENCE [LARGE SCALE GENOMIC DNA]</scope>
    <source>
        <strain evidence="7 8">MHS-2</strain>
    </source>
</reference>
<evidence type="ECO:0000256" key="5">
    <source>
        <dbReference type="ARBA" id="ARBA00023136"/>
    </source>
</evidence>
<gene>
    <name evidence="7" type="ORF">HJO_02290</name>
</gene>
<organism evidence="7 8">
    <name type="scientific">Hyphomonas johnsonii MHS-2</name>
    <dbReference type="NCBI Taxonomy" id="1280950"/>
    <lineage>
        <taxon>Bacteria</taxon>
        <taxon>Pseudomonadati</taxon>
        <taxon>Pseudomonadota</taxon>
        <taxon>Alphaproteobacteria</taxon>
        <taxon>Hyphomonadales</taxon>
        <taxon>Hyphomonadaceae</taxon>
        <taxon>Hyphomonas</taxon>
    </lineage>
</organism>
<dbReference type="STRING" id="1280950.HJO_02290"/>
<dbReference type="OrthoDB" id="9801955at2"/>
<keyword evidence="2" id="KW-1003">Cell membrane</keyword>
<dbReference type="PATRIC" id="fig|1280950.3.peg.468"/>
<dbReference type="Pfam" id="PF03279">
    <property type="entry name" value="Lip_A_acyltrans"/>
    <property type="match status" value="1"/>
</dbReference>
<evidence type="ECO:0000256" key="4">
    <source>
        <dbReference type="ARBA" id="ARBA00022679"/>
    </source>
</evidence>
<keyword evidence="6 7" id="KW-0012">Acyltransferase</keyword>
<dbReference type="GO" id="GO:0009247">
    <property type="term" value="P:glycolipid biosynthetic process"/>
    <property type="evidence" value="ECO:0007669"/>
    <property type="project" value="UniProtKB-ARBA"/>
</dbReference>
<dbReference type="EMBL" id="ARYK01000001">
    <property type="protein sequence ID" value="KCZ94167.1"/>
    <property type="molecule type" value="Genomic_DNA"/>
</dbReference>
<accession>A0A059FU86</accession>
<keyword evidence="3" id="KW-0997">Cell inner membrane</keyword>
<evidence type="ECO:0000313" key="8">
    <source>
        <dbReference type="Proteomes" id="UP000025171"/>
    </source>
</evidence>
<dbReference type="RefSeq" id="WP_051618014.1">
    <property type="nucleotide sequence ID" value="NZ_ARYK01000001.1"/>
</dbReference>
<dbReference type="GO" id="GO:0005886">
    <property type="term" value="C:plasma membrane"/>
    <property type="evidence" value="ECO:0007669"/>
    <property type="project" value="UniProtKB-SubCell"/>
</dbReference>
<evidence type="ECO:0000256" key="2">
    <source>
        <dbReference type="ARBA" id="ARBA00022475"/>
    </source>
</evidence>
<dbReference type="CDD" id="cd07984">
    <property type="entry name" value="LPLAT_LABLAT-like"/>
    <property type="match status" value="1"/>
</dbReference>
<evidence type="ECO:0000256" key="1">
    <source>
        <dbReference type="ARBA" id="ARBA00004533"/>
    </source>
</evidence>
<dbReference type="PIRSF" id="PIRSF026649">
    <property type="entry name" value="MsbB"/>
    <property type="match status" value="1"/>
</dbReference>
<evidence type="ECO:0000313" key="7">
    <source>
        <dbReference type="EMBL" id="KCZ94167.1"/>
    </source>
</evidence>
<dbReference type="PANTHER" id="PTHR30606">
    <property type="entry name" value="LIPID A BIOSYNTHESIS LAUROYL ACYLTRANSFERASE"/>
    <property type="match status" value="1"/>
</dbReference>
<dbReference type="GO" id="GO:0016746">
    <property type="term" value="F:acyltransferase activity"/>
    <property type="evidence" value="ECO:0007669"/>
    <property type="project" value="UniProtKB-KW"/>
</dbReference>
<proteinExistence type="predicted"/>
<comment type="caution">
    <text evidence="7">The sequence shown here is derived from an EMBL/GenBank/DDBJ whole genome shotgun (WGS) entry which is preliminary data.</text>
</comment>
<comment type="subcellular location">
    <subcellularLocation>
        <location evidence="1">Cell inner membrane</location>
    </subcellularLocation>
</comment>
<dbReference type="InterPro" id="IPR004960">
    <property type="entry name" value="LipA_acyltrans"/>
</dbReference>
<keyword evidence="5" id="KW-0472">Membrane</keyword>